<dbReference type="AlphaFoldDB" id="A0A1P8EN59"/>
<accession>A0A1P8EN59</accession>
<evidence type="ECO:0000313" key="2">
    <source>
        <dbReference type="EMBL" id="APV37681.1"/>
    </source>
</evidence>
<evidence type="ECO:0000313" key="3">
    <source>
        <dbReference type="Proteomes" id="UP000185674"/>
    </source>
</evidence>
<sequence length="167" mass="18887">MNEPSKYCISIFVRIGWLFIPFIQNTFAALAKNPDPAISVFRNENIRTVAASYSDVLLMICCLIFLILFTTIGYFFPTPQYGPKPYPKIIKILISVSCGILAFIYYLHTEKVINFAAIFWVAGVSFVSPATIHLIHAAAIKLAGTKTNVTDEDLKKINESFRRREEE</sequence>
<dbReference type="RefSeq" id="WP_076033689.1">
    <property type="nucleotide sequence ID" value="NZ_CP016898.1"/>
</dbReference>
<evidence type="ECO:0000256" key="1">
    <source>
        <dbReference type="SAM" id="Phobius"/>
    </source>
</evidence>
<gene>
    <name evidence="2" type="ORF">BEN76_16655</name>
</gene>
<keyword evidence="1" id="KW-0812">Transmembrane</keyword>
<feature type="transmembrane region" description="Helical" evidence="1">
    <location>
        <begin position="12"/>
        <end position="31"/>
    </location>
</feature>
<geneLocation type="plasmid" evidence="3">
    <name>pgfj2</name>
</geneLocation>
<reference evidence="2 3" key="1">
    <citation type="submission" date="2016-08" db="EMBL/GenBank/DDBJ databases">
        <title>Complete genome sequence of Acinetobacter baylyi strain GFJ2.</title>
        <authorList>
            <person name="Tabata M."/>
            <person name="Kuboki S."/>
            <person name="Gibu N."/>
            <person name="Kinouchi Y."/>
            <person name="Vangnai A."/>
            <person name="Kasai D."/>
            <person name="Fukuda M."/>
        </authorList>
    </citation>
    <scope>NUCLEOTIDE SEQUENCE [LARGE SCALE GENOMIC DNA]</scope>
    <source>
        <strain evidence="2 3">GFJ2</strain>
        <plasmid evidence="3">Plasmid pgfj2</plasmid>
    </source>
</reference>
<organism evidence="2 3">
    <name type="scientific">Acinetobacter soli</name>
    <dbReference type="NCBI Taxonomy" id="487316"/>
    <lineage>
        <taxon>Bacteria</taxon>
        <taxon>Pseudomonadati</taxon>
        <taxon>Pseudomonadota</taxon>
        <taxon>Gammaproteobacteria</taxon>
        <taxon>Moraxellales</taxon>
        <taxon>Moraxellaceae</taxon>
        <taxon>Acinetobacter</taxon>
    </lineage>
</organism>
<feature type="transmembrane region" description="Helical" evidence="1">
    <location>
        <begin position="51"/>
        <end position="77"/>
    </location>
</feature>
<proteinExistence type="predicted"/>
<keyword evidence="2" id="KW-0614">Plasmid</keyword>
<protein>
    <submittedName>
        <fullName evidence="2">Uncharacterized protein</fullName>
    </submittedName>
</protein>
<dbReference type="KEGG" id="asol:BEN76_16655"/>
<keyword evidence="1" id="KW-1133">Transmembrane helix</keyword>
<keyword evidence="1" id="KW-0472">Membrane</keyword>
<dbReference type="EMBL" id="CP016898">
    <property type="protein sequence ID" value="APV37681.1"/>
    <property type="molecule type" value="Genomic_DNA"/>
</dbReference>
<feature type="transmembrane region" description="Helical" evidence="1">
    <location>
        <begin position="89"/>
        <end position="107"/>
    </location>
</feature>
<dbReference type="Proteomes" id="UP000185674">
    <property type="component" value="Plasmid pGFJ2"/>
</dbReference>
<name>A0A1P8EN59_9GAMM</name>
<feature type="transmembrane region" description="Helical" evidence="1">
    <location>
        <begin position="113"/>
        <end position="135"/>
    </location>
</feature>